<evidence type="ECO:0000313" key="2">
    <source>
        <dbReference type="Proteomes" id="UP001567538"/>
    </source>
</evidence>
<dbReference type="Proteomes" id="UP001567538">
    <property type="component" value="Unassembled WGS sequence"/>
</dbReference>
<comment type="caution">
    <text evidence="1">The sequence shown here is derived from an EMBL/GenBank/DDBJ whole genome shotgun (WGS) entry which is preliminary data.</text>
</comment>
<proteinExistence type="predicted"/>
<evidence type="ECO:0000313" key="1">
    <source>
        <dbReference type="EMBL" id="KAL1561730.1"/>
    </source>
</evidence>
<keyword evidence="2" id="KW-1185">Reference proteome</keyword>
<gene>
    <name evidence="1" type="ORF">AAHA92_04395</name>
</gene>
<name>A0ABD1HZ24_SALDI</name>
<reference evidence="1 2" key="1">
    <citation type="submission" date="2024-06" db="EMBL/GenBank/DDBJ databases">
        <title>A chromosome level genome sequence of Diviner's sage (Salvia divinorum).</title>
        <authorList>
            <person name="Ford S.A."/>
            <person name="Ro D.-K."/>
            <person name="Ness R.W."/>
            <person name="Phillips M.A."/>
        </authorList>
    </citation>
    <scope>NUCLEOTIDE SEQUENCE [LARGE SCALE GENOMIC DNA]</scope>
    <source>
        <strain evidence="1">SAF-2024a</strain>
        <tissue evidence="1">Leaf</tissue>
    </source>
</reference>
<accession>A0ABD1HZ24</accession>
<sequence>MGLLVARGPPSLCRPSFNVSTAASSDRATWRDRRSRCRVVYVDVDHTPPCPVLSAPENPNFLACFSFSPQFATFFSSRFYTSAGLNIFDSVSSQAILY</sequence>
<dbReference type="EMBL" id="JBEAFC010000003">
    <property type="protein sequence ID" value="KAL1561730.1"/>
    <property type="molecule type" value="Genomic_DNA"/>
</dbReference>
<dbReference type="AlphaFoldDB" id="A0ABD1HZ24"/>
<protein>
    <submittedName>
        <fullName evidence="1">Uncharacterized protein</fullName>
    </submittedName>
</protein>
<organism evidence="1 2">
    <name type="scientific">Salvia divinorum</name>
    <name type="common">Maria pastora</name>
    <name type="synonym">Diviner's sage</name>
    <dbReference type="NCBI Taxonomy" id="28513"/>
    <lineage>
        <taxon>Eukaryota</taxon>
        <taxon>Viridiplantae</taxon>
        <taxon>Streptophyta</taxon>
        <taxon>Embryophyta</taxon>
        <taxon>Tracheophyta</taxon>
        <taxon>Spermatophyta</taxon>
        <taxon>Magnoliopsida</taxon>
        <taxon>eudicotyledons</taxon>
        <taxon>Gunneridae</taxon>
        <taxon>Pentapetalae</taxon>
        <taxon>asterids</taxon>
        <taxon>lamiids</taxon>
        <taxon>Lamiales</taxon>
        <taxon>Lamiaceae</taxon>
        <taxon>Nepetoideae</taxon>
        <taxon>Mentheae</taxon>
        <taxon>Salviinae</taxon>
        <taxon>Salvia</taxon>
        <taxon>Salvia subgen. Calosphace</taxon>
    </lineage>
</organism>